<reference evidence="1 2" key="1">
    <citation type="submission" date="2017-10" db="EMBL/GenBank/DDBJ databases">
        <title>Comparative genomics in systemic dimorphic fungi from Ajellomycetaceae.</title>
        <authorList>
            <person name="Munoz J.F."/>
            <person name="Mcewen J.G."/>
            <person name="Clay O.K."/>
            <person name="Cuomo C.A."/>
        </authorList>
    </citation>
    <scope>NUCLEOTIDE SEQUENCE [LARGE SCALE GENOMIC DNA]</scope>
    <source>
        <strain evidence="1 2">UAMH130</strain>
    </source>
</reference>
<dbReference type="Proteomes" id="UP000224080">
    <property type="component" value="Unassembled WGS sequence"/>
</dbReference>
<dbReference type="AlphaFoldDB" id="A0A2B7X7C0"/>
<keyword evidence="2" id="KW-1185">Reference proteome</keyword>
<dbReference type="EMBL" id="PDNC01000037">
    <property type="protein sequence ID" value="PGH04558.1"/>
    <property type="molecule type" value="Genomic_DNA"/>
</dbReference>
<evidence type="ECO:0000313" key="1">
    <source>
        <dbReference type="EMBL" id="PGH04558.1"/>
    </source>
</evidence>
<protein>
    <submittedName>
        <fullName evidence="1">Uncharacterized protein</fullName>
    </submittedName>
</protein>
<name>A0A2B7X7C0_9EURO</name>
<dbReference type="OrthoDB" id="4207273at2759"/>
<evidence type="ECO:0000313" key="2">
    <source>
        <dbReference type="Proteomes" id="UP000224080"/>
    </source>
</evidence>
<sequence length="363" mass="41487">MPRRFLPGSGISRFSTSNSHALATASPDETALSHDQREQLFSGQFPTNFSGELITMRTTRAEYDELWDAFSQTPAKMKRSVSLDFNEELSTTAVRQRETPIHQSVIGQISHQVRNLLAPDRAHFNLWGNTKIAMKLSDPDLQLLWKTGSGRLRVFAVAVAFSQKNEDAEARIKALLRDTTIRAALMIDVKEEPSYNNPLLVEDNIKLYKENMKRYMSKQKTPLDEFEILADRYAQGRPPFSPIFVHGLLWTGELTAAVQVFAKDPTAGEPVQKTDRITFFGNPRPTRNVRKSEKAWEPKLRYEEYPSLNLKLSDFVPLSDDIYRRELTLDWDALRTDLADARLQLAWERYLLALSGLEKNAQP</sequence>
<comment type="caution">
    <text evidence="1">The sequence shown here is derived from an EMBL/GenBank/DDBJ whole genome shotgun (WGS) entry which is preliminary data.</text>
</comment>
<proteinExistence type="predicted"/>
<accession>A0A2B7X7C0</accession>
<gene>
    <name evidence="1" type="ORF">GX51_03389</name>
</gene>
<organism evidence="1 2">
    <name type="scientific">Blastomyces parvus</name>
    <dbReference type="NCBI Taxonomy" id="2060905"/>
    <lineage>
        <taxon>Eukaryota</taxon>
        <taxon>Fungi</taxon>
        <taxon>Dikarya</taxon>
        <taxon>Ascomycota</taxon>
        <taxon>Pezizomycotina</taxon>
        <taxon>Eurotiomycetes</taxon>
        <taxon>Eurotiomycetidae</taxon>
        <taxon>Onygenales</taxon>
        <taxon>Ajellomycetaceae</taxon>
        <taxon>Blastomyces</taxon>
    </lineage>
</organism>